<evidence type="ECO:0000256" key="1">
    <source>
        <dbReference type="SAM" id="MobiDB-lite"/>
    </source>
</evidence>
<dbReference type="InParanoid" id="A0A2G5CCM4"/>
<feature type="compositionally biased region" description="Polar residues" evidence="1">
    <location>
        <begin position="368"/>
        <end position="385"/>
    </location>
</feature>
<feature type="transmembrane region" description="Helical" evidence="2">
    <location>
        <begin position="68"/>
        <end position="89"/>
    </location>
</feature>
<feature type="region of interest" description="Disordered" evidence="1">
    <location>
        <begin position="368"/>
        <end position="394"/>
    </location>
</feature>
<accession>A0A2G5CCM4</accession>
<evidence type="ECO:0000259" key="3">
    <source>
        <dbReference type="Pfam" id="PF14364"/>
    </source>
</evidence>
<evidence type="ECO:0000313" key="5">
    <source>
        <dbReference type="Proteomes" id="UP000230069"/>
    </source>
</evidence>
<dbReference type="OrthoDB" id="1933168at2759"/>
<dbReference type="STRING" id="218851.A0A2G5CCM4"/>
<feature type="transmembrane region" description="Helical" evidence="2">
    <location>
        <begin position="109"/>
        <end position="126"/>
    </location>
</feature>
<keyword evidence="2" id="KW-0812">Transmembrane</keyword>
<keyword evidence="5" id="KW-1185">Reference proteome</keyword>
<name>A0A2G5CCM4_AQUCA</name>
<feature type="region of interest" description="Disordered" evidence="1">
    <location>
        <begin position="273"/>
        <end position="294"/>
    </location>
</feature>
<feature type="compositionally biased region" description="Basic and acidic residues" evidence="1">
    <location>
        <begin position="273"/>
        <end position="288"/>
    </location>
</feature>
<gene>
    <name evidence="4" type="ORF">AQUCO_06300009v1</name>
</gene>
<feature type="domain" description="DUF4408" evidence="3">
    <location>
        <begin position="97"/>
        <end position="129"/>
    </location>
</feature>
<keyword evidence="2" id="KW-1133">Transmembrane helix</keyword>
<dbReference type="Pfam" id="PF14364">
    <property type="entry name" value="DUF4408"/>
    <property type="match status" value="1"/>
</dbReference>
<keyword evidence="2" id="KW-0472">Membrane</keyword>
<sequence>MGPKHQLTRDGHFAKQFTPSPLSLSNSFFSLLIPSSSLLSETTSKVGVTMALLVSKNPIHSIFSIKNLLLSISVVFISLILKLYVPIVFDIIVSGVPMLWTTLRSWFTPPYLYVIVNFIIIAIAASSRFQHKIDEGAVATEMVASEKVQRDVQKEVSSDVSRKNSFEVIEPEIYGYLDGREMGVKTLKKPKELEVKTRKKPVASRSEFQAPVNMYADVDVKVESKLKFQGKEYIESRVLEVRTKKKPIESLLEFEVMKPKKYGQMGANNLVMENKRETSAKEDEDRYSQSKSTEMPVRTNTIEIPIDHSFSDGNSLVFDRLGPQELDEDTPQAGRDVRATEAEANDTLEGTWKMIMESSRIHNAGLQEASNQVQQFKKSNNLTSQSRKKQDTFN</sequence>
<reference evidence="4 5" key="1">
    <citation type="submission" date="2017-09" db="EMBL/GenBank/DDBJ databases">
        <title>WGS assembly of Aquilegia coerulea Goldsmith.</title>
        <authorList>
            <person name="Hodges S."/>
            <person name="Kramer E."/>
            <person name="Nordborg M."/>
            <person name="Tomkins J."/>
            <person name="Borevitz J."/>
            <person name="Derieg N."/>
            <person name="Yan J."/>
            <person name="Mihaltcheva S."/>
            <person name="Hayes R.D."/>
            <person name="Rokhsar D."/>
        </authorList>
    </citation>
    <scope>NUCLEOTIDE SEQUENCE [LARGE SCALE GENOMIC DNA]</scope>
    <source>
        <strain evidence="5">cv. Goldsmith</strain>
    </source>
</reference>
<evidence type="ECO:0000313" key="4">
    <source>
        <dbReference type="EMBL" id="PIA29041.1"/>
    </source>
</evidence>
<evidence type="ECO:0000256" key="2">
    <source>
        <dbReference type="SAM" id="Phobius"/>
    </source>
</evidence>
<protein>
    <recommendedName>
        <fullName evidence="3">DUF4408 domain-containing protein</fullName>
    </recommendedName>
</protein>
<dbReference type="Proteomes" id="UP000230069">
    <property type="component" value="Unassembled WGS sequence"/>
</dbReference>
<dbReference type="InterPro" id="IPR025520">
    <property type="entry name" value="DUF4408"/>
</dbReference>
<dbReference type="EMBL" id="KZ305080">
    <property type="protein sequence ID" value="PIA29041.1"/>
    <property type="molecule type" value="Genomic_DNA"/>
</dbReference>
<dbReference type="AlphaFoldDB" id="A0A2G5CCM4"/>
<organism evidence="4 5">
    <name type="scientific">Aquilegia coerulea</name>
    <name type="common">Rocky mountain columbine</name>
    <dbReference type="NCBI Taxonomy" id="218851"/>
    <lineage>
        <taxon>Eukaryota</taxon>
        <taxon>Viridiplantae</taxon>
        <taxon>Streptophyta</taxon>
        <taxon>Embryophyta</taxon>
        <taxon>Tracheophyta</taxon>
        <taxon>Spermatophyta</taxon>
        <taxon>Magnoliopsida</taxon>
        <taxon>Ranunculales</taxon>
        <taxon>Ranunculaceae</taxon>
        <taxon>Thalictroideae</taxon>
        <taxon>Aquilegia</taxon>
    </lineage>
</organism>
<proteinExistence type="predicted"/>